<dbReference type="EMBL" id="CH477685">
    <property type="protein sequence ID" value="EAT37273.1"/>
    <property type="molecule type" value="Genomic_DNA"/>
</dbReference>
<feature type="compositionally biased region" description="Basic and acidic residues" evidence="1">
    <location>
        <begin position="22"/>
        <end position="32"/>
    </location>
</feature>
<gene>
    <name evidence="2" type="ORF">AaeL_AAEL010720</name>
</gene>
<dbReference type="PaxDb" id="7159-AAEL010720-PA"/>
<proteinExistence type="predicted"/>
<evidence type="ECO:0000256" key="1">
    <source>
        <dbReference type="SAM" id="MobiDB-lite"/>
    </source>
</evidence>
<accession>Q16S37</accession>
<dbReference type="Proteomes" id="UP000682892">
    <property type="component" value="Unassembled WGS sequence"/>
</dbReference>
<reference evidence="2" key="1">
    <citation type="submission" date="2005-10" db="EMBL/GenBank/DDBJ databases">
        <authorList>
            <person name="Loftus B.J."/>
            <person name="Nene V.M."/>
            <person name="Hannick L.I."/>
            <person name="Bidwell S."/>
            <person name="Haas B."/>
            <person name="Amedeo P."/>
            <person name="Orvis J."/>
            <person name="Wortman J.R."/>
            <person name="White O.R."/>
            <person name="Salzberg S."/>
            <person name="Shumway M."/>
            <person name="Koo H."/>
            <person name="Zhao Y."/>
            <person name="Holmes M."/>
            <person name="Miller J."/>
            <person name="Schatz M."/>
            <person name="Pop M."/>
            <person name="Pai G."/>
            <person name="Utterback T."/>
            <person name="Rogers Y.-H."/>
            <person name="Kravitz S."/>
            <person name="Fraser C.M."/>
        </authorList>
    </citation>
    <scope>NUCLEOTIDE SEQUENCE</scope>
    <source>
        <strain evidence="2">Liverpool</strain>
    </source>
</reference>
<reference evidence="2" key="3">
    <citation type="submission" date="2012-09" db="EMBL/GenBank/DDBJ databases">
        <authorList>
            <consortium name="VectorBase"/>
        </authorList>
    </citation>
    <scope>NUCLEOTIDE SEQUENCE</scope>
    <source>
        <strain evidence="2">Liverpool</strain>
    </source>
</reference>
<evidence type="ECO:0000313" key="2">
    <source>
        <dbReference type="EMBL" id="EAT37273.1"/>
    </source>
</evidence>
<organism evidence="2 3">
    <name type="scientific">Aedes aegypti</name>
    <name type="common">Yellowfever mosquito</name>
    <name type="synonym">Culex aegypti</name>
    <dbReference type="NCBI Taxonomy" id="7159"/>
    <lineage>
        <taxon>Eukaryota</taxon>
        <taxon>Metazoa</taxon>
        <taxon>Ecdysozoa</taxon>
        <taxon>Arthropoda</taxon>
        <taxon>Hexapoda</taxon>
        <taxon>Insecta</taxon>
        <taxon>Pterygota</taxon>
        <taxon>Neoptera</taxon>
        <taxon>Endopterygota</taxon>
        <taxon>Diptera</taxon>
        <taxon>Nematocera</taxon>
        <taxon>Culicoidea</taxon>
        <taxon>Culicidae</taxon>
        <taxon>Culicinae</taxon>
        <taxon>Aedini</taxon>
        <taxon>Aedes</taxon>
        <taxon>Stegomyia</taxon>
    </lineage>
</organism>
<name>Q16S37_AEDAE</name>
<sequence length="43" mass="4597">CRSATACCSCHQSGNRGSIEGIQRRQPDDGRRCSSRTSGLNQG</sequence>
<protein>
    <submittedName>
        <fullName evidence="2">AAEL010720-PA</fullName>
    </submittedName>
</protein>
<dbReference type="AlphaFoldDB" id="Q16S37"/>
<evidence type="ECO:0000313" key="3">
    <source>
        <dbReference type="Proteomes" id="UP000682892"/>
    </source>
</evidence>
<feature type="non-terminal residue" evidence="2">
    <location>
        <position position="1"/>
    </location>
</feature>
<dbReference type="HOGENOM" id="CLU_3244859_0_0_1"/>
<feature type="region of interest" description="Disordered" evidence="1">
    <location>
        <begin position="11"/>
        <end position="43"/>
    </location>
</feature>
<reference evidence="2" key="2">
    <citation type="journal article" date="2007" name="Science">
        <title>Genome sequence of Aedes aegypti, a major arbovirus vector.</title>
        <authorList>
            <person name="Nene V."/>
            <person name="Wortman J.R."/>
            <person name="Lawson D."/>
            <person name="Haas B."/>
            <person name="Kodira C."/>
            <person name="Tu Z.J."/>
            <person name="Loftus B."/>
            <person name="Xi Z."/>
            <person name="Megy K."/>
            <person name="Grabherr M."/>
            <person name="Ren Q."/>
            <person name="Zdobnov E.M."/>
            <person name="Lobo N.F."/>
            <person name="Campbell K.S."/>
            <person name="Brown S.E."/>
            <person name="Bonaldo M.F."/>
            <person name="Zhu J."/>
            <person name="Sinkins S.P."/>
            <person name="Hogenkamp D.G."/>
            <person name="Amedeo P."/>
            <person name="Arensburger P."/>
            <person name="Atkinson P.W."/>
            <person name="Bidwell S."/>
            <person name="Biedler J."/>
            <person name="Birney E."/>
            <person name="Bruggner R.V."/>
            <person name="Costas J."/>
            <person name="Coy M.R."/>
            <person name="Crabtree J."/>
            <person name="Crawford M."/>
            <person name="Debruyn B."/>
            <person name="Decaprio D."/>
            <person name="Eiglmeier K."/>
            <person name="Eisenstadt E."/>
            <person name="El-Dorry H."/>
            <person name="Gelbart W.M."/>
            <person name="Gomes S.L."/>
            <person name="Hammond M."/>
            <person name="Hannick L.I."/>
            <person name="Hogan J.R."/>
            <person name="Holmes M.H."/>
            <person name="Jaffe D."/>
            <person name="Johnston J.S."/>
            <person name="Kennedy R.C."/>
            <person name="Koo H."/>
            <person name="Kravitz S."/>
            <person name="Kriventseva E.V."/>
            <person name="Kulp D."/>
            <person name="Labutti K."/>
            <person name="Lee E."/>
            <person name="Li S."/>
            <person name="Lovin D.D."/>
            <person name="Mao C."/>
            <person name="Mauceli E."/>
            <person name="Menck C.F."/>
            <person name="Miller J.R."/>
            <person name="Montgomery P."/>
            <person name="Mori A."/>
            <person name="Nascimento A.L."/>
            <person name="Naveira H.F."/>
            <person name="Nusbaum C."/>
            <person name="O'leary S."/>
            <person name="Orvis J."/>
            <person name="Pertea M."/>
            <person name="Quesneville H."/>
            <person name="Reidenbach K.R."/>
            <person name="Rogers Y.H."/>
            <person name="Roth C.W."/>
            <person name="Schneider J.R."/>
            <person name="Schatz M."/>
            <person name="Shumway M."/>
            <person name="Stanke M."/>
            <person name="Stinson E.O."/>
            <person name="Tubio J.M."/>
            <person name="Vanzee J.P."/>
            <person name="Verjovski-Almeida S."/>
            <person name="Werner D."/>
            <person name="White O."/>
            <person name="Wyder S."/>
            <person name="Zeng Q."/>
            <person name="Zhao Q."/>
            <person name="Zhao Y."/>
            <person name="Hill C.A."/>
            <person name="Raikhel A.S."/>
            <person name="Soares M.B."/>
            <person name="Knudson D.L."/>
            <person name="Lee N.H."/>
            <person name="Galagan J."/>
            <person name="Salzberg S.L."/>
            <person name="Paulsen I.T."/>
            <person name="Dimopoulos G."/>
            <person name="Collins F.H."/>
            <person name="Birren B."/>
            <person name="Fraser-Liggett C.M."/>
            <person name="Severson D.W."/>
        </authorList>
    </citation>
    <scope>NUCLEOTIDE SEQUENCE [LARGE SCALE GENOMIC DNA]</scope>
    <source>
        <strain evidence="2">Liverpool</strain>
    </source>
</reference>